<gene>
    <name evidence="1" type="ORF">FHR65_003923</name>
</gene>
<sequence length="101" mass="10562">MDLSRLHARVCERAAGALHPSVVAAGLKHPGDMAQAVFLALQAICEDQEMAVAQGRDCVPGFDAEVSAVSTLLDAAPWTMHPDYGCVLSAEVEAPDGGFRA</sequence>
<organism evidence="1">
    <name type="scientific">Xanthomonas arboricola</name>
    <dbReference type="NCBI Taxonomy" id="56448"/>
    <lineage>
        <taxon>Bacteria</taxon>
        <taxon>Pseudomonadati</taxon>
        <taxon>Pseudomonadota</taxon>
        <taxon>Gammaproteobacteria</taxon>
        <taxon>Lysobacterales</taxon>
        <taxon>Lysobacteraceae</taxon>
        <taxon>Xanthomonas</taxon>
    </lineage>
</organism>
<comment type="caution">
    <text evidence="1">The sequence shown here is derived from an EMBL/GenBank/DDBJ whole genome shotgun (WGS) entry which is preliminary data.</text>
</comment>
<dbReference type="Proteomes" id="UP000528595">
    <property type="component" value="Unassembled WGS sequence"/>
</dbReference>
<proteinExistence type="predicted"/>
<name>A0AB73H2G6_9XANT</name>
<dbReference type="AlphaFoldDB" id="A0AB73H2G6"/>
<evidence type="ECO:0000313" key="1">
    <source>
        <dbReference type="EMBL" id="MBB5672325.1"/>
    </source>
</evidence>
<dbReference type="EMBL" id="JACIIQ010000022">
    <property type="protein sequence ID" value="MBB5672325.1"/>
    <property type="molecule type" value="Genomic_DNA"/>
</dbReference>
<dbReference type="RefSeq" id="WP_184578647.1">
    <property type="nucleotide sequence ID" value="NZ_JACIIQ010000022.1"/>
</dbReference>
<protein>
    <submittedName>
        <fullName evidence="1">Uncharacterized protein</fullName>
    </submittedName>
</protein>
<reference evidence="1" key="1">
    <citation type="submission" date="2020-08" db="EMBL/GenBank/DDBJ databases">
        <title>Studying the diversity of plant-associated saprophytic bacteria and their role in host health and plant-pathogen interactions.</title>
        <authorList>
            <person name="Potnis N."/>
        </authorList>
    </citation>
    <scope>NUCLEOTIDE SEQUENCE</scope>
    <source>
        <strain evidence="1">F21</strain>
    </source>
</reference>
<accession>A0AB73H2G6</accession>